<dbReference type="RefSeq" id="WP_074687324.1">
    <property type="nucleotide sequence ID" value="NZ_FNNF01000049.1"/>
</dbReference>
<gene>
    <name evidence="2" type="ORF">SAMN04487759_1499</name>
</gene>
<accession>A0A1H2WAJ8</accession>
<evidence type="ECO:0000313" key="3">
    <source>
        <dbReference type="Proteomes" id="UP000182429"/>
    </source>
</evidence>
<evidence type="ECO:0000259" key="1">
    <source>
        <dbReference type="Pfam" id="PF12008"/>
    </source>
</evidence>
<feature type="domain" description="Type I restriction enzyme R protein C-terminal" evidence="1">
    <location>
        <begin position="21"/>
        <end position="137"/>
    </location>
</feature>
<proteinExistence type="predicted"/>
<dbReference type="Proteomes" id="UP000182429">
    <property type="component" value="Unassembled WGS sequence"/>
</dbReference>
<dbReference type="OrthoDB" id="9758243at2"/>
<dbReference type="InterPro" id="IPR022625">
    <property type="entry name" value="TypeI_RM_Rsu_C"/>
</dbReference>
<protein>
    <submittedName>
        <fullName evidence="2">Type I restriction and modification enzyme-subunit R C terminal</fullName>
    </submittedName>
</protein>
<sequence>MDSKKEQQRSELHRTIWGIANDLRGAVDSSIQLRSKKELIAAFLHRVNVENPDDIDRSWKEFVSEEFEADFTDIVKTEHLKEQPAREFIESAFEHGELKTTGTVVDKFMPPVSRFGGARTGKKEGIITKLKGFFERYIDIWGT</sequence>
<dbReference type="Pfam" id="PF12008">
    <property type="entry name" value="EcoR124_C"/>
    <property type="match status" value="1"/>
</dbReference>
<organism evidence="2 3">
    <name type="scientific">Kandleria vitulina</name>
    <dbReference type="NCBI Taxonomy" id="1630"/>
    <lineage>
        <taxon>Bacteria</taxon>
        <taxon>Bacillati</taxon>
        <taxon>Bacillota</taxon>
        <taxon>Erysipelotrichia</taxon>
        <taxon>Erysipelotrichales</taxon>
        <taxon>Coprobacillaceae</taxon>
        <taxon>Kandleria</taxon>
    </lineage>
</organism>
<dbReference type="AlphaFoldDB" id="A0A1H2WAJ8"/>
<dbReference type="EMBL" id="FNNF01000049">
    <property type="protein sequence ID" value="SDW77069.1"/>
    <property type="molecule type" value="Genomic_DNA"/>
</dbReference>
<evidence type="ECO:0000313" key="2">
    <source>
        <dbReference type="EMBL" id="SDW77069.1"/>
    </source>
</evidence>
<name>A0A1H2WAJ8_9FIRM</name>
<reference evidence="2 3" key="1">
    <citation type="submission" date="2016-10" db="EMBL/GenBank/DDBJ databases">
        <authorList>
            <person name="de Groot N.N."/>
        </authorList>
    </citation>
    <scope>NUCLEOTIDE SEQUENCE [LARGE SCALE GENOMIC DNA]</scope>
    <source>
        <strain evidence="2 3">S3b</strain>
    </source>
</reference>